<organism evidence="3">
    <name type="scientific">marine metagenome</name>
    <dbReference type="NCBI Taxonomy" id="408172"/>
    <lineage>
        <taxon>unclassified sequences</taxon>
        <taxon>metagenomes</taxon>
        <taxon>ecological metagenomes</taxon>
    </lineage>
</organism>
<dbReference type="SUPFAM" id="SSF51395">
    <property type="entry name" value="FMN-linked oxidoreductases"/>
    <property type="match status" value="1"/>
</dbReference>
<proteinExistence type="predicted"/>
<reference evidence="3" key="1">
    <citation type="submission" date="2018-05" db="EMBL/GenBank/DDBJ databases">
        <authorList>
            <person name="Lanie J.A."/>
            <person name="Ng W.-L."/>
            <person name="Kazmierczak K.M."/>
            <person name="Andrzejewski T.M."/>
            <person name="Davidsen T.M."/>
            <person name="Wayne K.J."/>
            <person name="Tettelin H."/>
            <person name="Glass J.I."/>
            <person name="Rusch D."/>
            <person name="Podicherti R."/>
            <person name="Tsui H.-C.T."/>
            <person name="Winkler M.E."/>
        </authorList>
    </citation>
    <scope>NUCLEOTIDE SEQUENCE</scope>
</reference>
<evidence type="ECO:0000313" key="3">
    <source>
        <dbReference type="EMBL" id="SVA43968.1"/>
    </source>
</evidence>
<dbReference type="EMBL" id="UINC01009827">
    <property type="protein sequence ID" value="SVA43968.1"/>
    <property type="molecule type" value="Genomic_DNA"/>
</dbReference>
<comment type="cofactor">
    <cofactor evidence="1">
        <name>FMN</name>
        <dbReference type="ChEBI" id="CHEBI:58210"/>
    </cofactor>
</comment>
<accession>A0A381VW23</accession>
<dbReference type="GO" id="GO:0016491">
    <property type="term" value="F:oxidoreductase activity"/>
    <property type="evidence" value="ECO:0007669"/>
    <property type="project" value="InterPro"/>
</dbReference>
<name>A0A381VW23_9ZZZZ</name>
<dbReference type="Gene3D" id="3.20.20.70">
    <property type="entry name" value="Aldolase class I"/>
    <property type="match status" value="1"/>
</dbReference>
<dbReference type="InterPro" id="IPR013785">
    <property type="entry name" value="Aldolase_TIM"/>
</dbReference>
<feature type="domain" description="FMN-dependent dehydrogenase" evidence="2">
    <location>
        <begin position="15"/>
        <end position="64"/>
    </location>
</feature>
<dbReference type="AlphaFoldDB" id="A0A381VW23"/>
<gene>
    <name evidence="3" type="ORF">METZ01_LOCUS96822</name>
</gene>
<protein>
    <recommendedName>
        <fullName evidence="2">FMN-dependent dehydrogenase domain-containing protein</fullName>
    </recommendedName>
</protein>
<dbReference type="InterPro" id="IPR000262">
    <property type="entry name" value="FMN-dep_DH"/>
</dbReference>
<dbReference type="Pfam" id="PF01070">
    <property type="entry name" value="FMN_dh"/>
    <property type="match status" value="1"/>
</dbReference>
<sequence length="64" mass="7343">MSARFHCLEDFRTAARCRLPRLMFDFIDGAAGSEFSAQSNIDVMNRLRLLPRVLVNVVERSLKT</sequence>
<feature type="non-terminal residue" evidence="3">
    <location>
        <position position="64"/>
    </location>
</feature>
<evidence type="ECO:0000259" key="2">
    <source>
        <dbReference type="Pfam" id="PF01070"/>
    </source>
</evidence>
<evidence type="ECO:0000256" key="1">
    <source>
        <dbReference type="ARBA" id="ARBA00001917"/>
    </source>
</evidence>